<comment type="caution">
    <text evidence="1">The sequence shown here is derived from an EMBL/GenBank/DDBJ whole genome shotgun (WGS) entry which is preliminary data.</text>
</comment>
<reference evidence="1" key="1">
    <citation type="journal article" date="2014" name="Int. J. Syst. Evol. Microbiol.">
        <title>Complete genome sequence of Corynebacterium casei LMG S-19264T (=DSM 44701T), isolated from a smear-ripened cheese.</title>
        <authorList>
            <consortium name="US DOE Joint Genome Institute (JGI-PGF)"/>
            <person name="Walter F."/>
            <person name="Albersmeier A."/>
            <person name="Kalinowski J."/>
            <person name="Ruckert C."/>
        </authorList>
    </citation>
    <scope>NUCLEOTIDE SEQUENCE</scope>
    <source>
        <strain evidence="1">JCM 4956</strain>
    </source>
</reference>
<accession>A0A918U2Y5</accession>
<organism evidence="1 2">
    <name type="scientific">Streptomyces fructofermentans</name>
    <dbReference type="NCBI Taxonomy" id="152141"/>
    <lineage>
        <taxon>Bacteria</taxon>
        <taxon>Bacillati</taxon>
        <taxon>Actinomycetota</taxon>
        <taxon>Actinomycetes</taxon>
        <taxon>Kitasatosporales</taxon>
        <taxon>Streptomycetaceae</taxon>
        <taxon>Streptomyces</taxon>
    </lineage>
</organism>
<name>A0A918U2Y5_9ACTN</name>
<dbReference type="Proteomes" id="UP000645555">
    <property type="component" value="Unassembled WGS sequence"/>
</dbReference>
<gene>
    <name evidence="1" type="ORF">GCM10010515_60310</name>
</gene>
<dbReference type="RefSeq" id="WP_190038763.1">
    <property type="nucleotide sequence ID" value="NZ_BMWD01000026.1"/>
</dbReference>
<sequence length="161" mass="17688">MLLKIGFTSNNGCDFPAAVERAWKSGIINLSTVSATDLRYGYFIYPVDFKVGGQEFLTAAQLPLVDIMYTLSLSVRDLGSNGSAEIDFTENSYVIRIKLQDSRVKFTPSHGAGAVAPECDLAEYVSEVQEFVTSGISHLVGGYPVFEDNRVIDEMKELAEM</sequence>
<evidence type="ECO:0000313" key="1">
    <source>
        <dbReference type="EMBL" id="GGX84830.1"/>
    </source>
</evidence>
<dbReference type="AlphaFoldDB" id="A0A918U2Y5"/>
<protein>
    <submittedName>
        <fullName evidence="1">Uncharacterized protein</fullName>
    </submittedName>
</protein>
<proteinExistence type="predicted"/>
<reference evidence="1" key="2">
    <citation type="submission" date="2020-09" db="EMBL/GenBank/DDBJ databases">
        <authorList>
            <person name="Sun Q."/>
            <person name="Ohkuma M."/>
        </authorList>
    </citation>
    <scope>NUCLEOTIDE SEQUENCE</scope>
    <source>
        <strain evidence="1">JCM 4956</strain>
    </source>
</reference>
<dbReference type="EMBL" id="BMWD01000026">
    <property type="protein sequence ID" value="GGX84830.1"/>
    <property type="molecule type" value="Genomic_DNA"/>
</dbReference>
<keyword evidence="2" id="KW-1185">Reference proteome</keyword>
<evidence type="ECO:0000313" key="2">
    <source>
        <dbReference type="Proteomes" id="UP000645555"/>
    </source>
</evidence>